<dbReference type="PANTHER" id="PTHR43037:SF1">
    <property type="entry name" value="BLL1128 PROTEIN"/>
    <property type="match status" value="1"/>
</dbReference>
<dbReference type="InterPro" id="IPR050955">
    <property type="entry name" value="Plant_Biomass_Hydrol_Est"/>
</dbReference>
<protein>
    <submittedName>
        <fullName evidence="3">Prolyl oligopeptidase family serine peptidase</fullName>
    </submittedName>
</protein>
<name>A0A6B2LX02_9BACT</name>
<sequence length="222" mass="24663">MPFRLMSPVKIDAETRYPVIVSLHGGGGRGTDNMRQLRGWNQRLAEANRRAEYPCYVLALQTERHWDADHLAAIKEIIAKLPSVDRNRIYILGHSMGGHGTYSLLQLDPGYFAAAGSSAGTGLSTTDEFIDVSLIKDIPIWAFHGDQDPRCPYEGGLKLFTQMVKAGGNLKFTTWAGDKHGGPVAEKMITGSDNGRTLMSSERCDPEPEFMKWLFAQSLTYR</sequence>
<evidence type="ECO:0000313" key="4">
    <source>
        <dbReference type="Proteomes" id="UP000478417"/>
    </source>
</evidence>
<dbReference type="GO" id="GO:0016787">
    <property type="term" value="F:hydrolase activity"/>
    <property type="evidence" value="ECO:0007669"/>
    <property type="project" value="InterPro"/>
</dbReference>
<reference evidence="3 4" key="1">
    <citation type="submission" date="2020-02" db="EMBL/GenBank/DDBJ databases">
        <title>Albibacoteraceae fam. nov., the first described family within the subdivision 4 Verrucomicrobia.</title>
        <authorList>
            <person name="Xi F."/>
        </authorList>
    </citation>
    <scope>NUCLEOTIDE SEQUENCE [LARGE SCALE GENOMIC DNA]</scope>
    <source>
        <strain evidence="3 4">CK1056</strain>
    </source>
</reference>
<feature type="domain" description="Dienelactone hydrolase" evidence="2">
    <location>
        <begin position="65"/>
        <end position="181"/>
    </location>
</feature>
<dbReference type="Gene3D" id="3.40.50.1820">
    <property type="entry name" value="alpha/beta hydrolase"/>
    <property type="match status" value="1"/>
</dbReference>
<organism evidence="3 4">
    <name type="scientific">Oceanipulchritudo coccoides</name>
    <dbReference type="NCBI Taxonomy" id="2706888"/>
    <lineage>
        <taxon>Bacteria</taxon>
        <taxon>Pseudomonadati</taxon>
        <taxon>Verrucomicrobiota</taxon>
        <taxon>Opitutia</taxon>
        <taxon>Puniceicoccales</taxon>
        <taxon>Oceanipulchritudinaceae</taxon>
        <taxon>Oceanipulchritudo</taxon>
    </lineage>
</organism>
<dbReference type="EMBL" id="JAAGNX010000001">
    <property type="protein sequence ID" value="NDV60991.1"/>
    <property type="molecule type" value="Genomic_DNA"/>
</dbReference>
<gene>
    <name evidence="3" type="ORF">G0Q06_00855</name>
</gene>
<dbReference type="SUPFAM" id="SSF53474">
    <property type="entry name" value="alpha/beta-Hydrolases"/>
    <property type="match status" value="1"/>
</dbReference>
<dbReference type="InterPro" id="IPR002925">
    <property type="entry name" value="Dienelactn_hydro"/>
</dbReference>
<keyword evidence="4" id="KW-1185">Reference proteome</keyword>
<dbReference type="AlphaFoldDB" id="A0A6B2LX02"/>
<dbReference type="Proteomes" id="UP000478417">
    <property type="component" value="Unassembled WGS sequence"/>
</dbReference>
<accession>A0A6B2LX02</accession>
<evidence type="ECO:0000256" key="1">
    <source>
        <dbReference type="ARBA" id="ARBA00022729"/>
    </source>
</evidence>
<evidence type="ECO:0000313" key="3">
    <source>
        <dbReference type="EMBL" id="NDV60991.1"/>
    </source>
</evidence>
<comment type="caution">
    <text evidence="3">The sequence shown here is derived from an EMBL/GenBank/DDBJ whole genome shotgun (WGS) entry which is preliminary data.</text>
</comment>
<dbReference type="PANTHER" id="PTHR43037">
    <property type="entry name" value="UNNAMED PRODUCT-RELATED"/>
    <property type="match status" value="1"/>
</dbReference>
<proteinExistence type="predicted"/>
<dbReference type="Pfam" id="PF01738">
    <property type="entry name" value="DLH"/>
    <property type="match status" value="1"/>
</dbReference>
<keyword evidence="1" id="KW-0732">Signal</keyword>
<evidence type="ECO:0000259" key="2">
    <source>
        <dbReference type="Pfam" id="PF01738"/>
    </source>
</evidence>
<dbReference type="RefSeq" id="WP_163961509.1">
    <property type="nucleotide sequence ID" value="NZ_JAAGNX010000001.1"/>
</dbReference>
<dbReference type="InterPro" id="IPR029058">
    <property type="entry name" value="AB_hydrolase_fold"/>
</dbReference>